<dbReference type="InterPro" id="IPR011110">
    <property type="entry name" value="Reg_prop"/>
</dbReference>
<dbReference type="InterPro" id="IPR011123">
    <property type="entry name" value="Y_Y_Y"/>
</dbReference>
<organism evidence="4 5">
    <name type="scientific">Pontibacter rugosus</name>
    <dbReference type="NCBI Taxonomy" id="1745966"/>
    <lineage>
        <taxon>Bacteria</taxon>
        <taxon>Pseudomonadati</taxon>
        <taxon>Bacteroidota</taxon>
        <taxon>Cytophagia</taxon>
        <taxon>Cytophagales</taxon>
        <taxon>Hymenobacteraceae</taxon>
        <taxon>Pontibacter</taxon>
    </lineage>
</organism>
<dbReference type="Pfam" id="PF07495">
    <property type="entry name" value="Y_Y_Y"/>
    <property type="match status" value="1"/>
</dbReference>
<dbReference type="PANTHER" id="PTHR34220">
    <property type="entry name" value="SENSOR HISTIDINE KINASE YPDA"/>
    <property type="match status" value="1"/>
</dbReference>
<evidence type="ECO:0000259" key="3">
    <source>
        <dbReference type="Pfam" id="PF07495"/>
    </source>
</evidence>
<reference evidence="5" key="1">
    <citation type="journal article" date="2019" name="Int. J. Syst. Evol. Microbiol.">
        <title>The Global Catalogue of Microorganisms (GCM) 10K type strain sequencing project: providing services to taxonomists for standard genome sequencing and annotation.</title>
        <authorList>
            <consortium name="The Broad Institute Genomics Platform"/>
            <consortium name="The Broad Institute Genome Sequencing Center for Infectious Disease"/>
            <person name="Wu L."/>
            <person name="Ma J."/>
        </authorList>
    </citation>
    <scope>NUCLEOTIDE SEQUENCE [LARGE SCALE GENOMIC DNA]</scope>
    <source>
        <strain evidence="5">JCM 31319</strain>
    </source>
</reference>
<feature type="signal peptide" evidence="1">
    <location>
        <begin position="1"/>
        <end position="21"/>
    </location>
</feature>
<dbReference type="InterPro" id="IPR010559">
    <property type="entry name" value="Sig_transdc_His_kin_internal"/>
</dbReference>
<evidence type="ECO:0000259" key="2">
    <source>
        <dbReference type="Pfam" id="PF06580"/>
    </source>
</evidence>
<keyword evidence="5" id="KW-1185">Reference proteome</keyword>
<protein>
    <submittedName>
        <fullName evidence="4">Two-component regulator propeller domain-containing protein</fullName>
    </submittedName>
</protein>
<feature type="domain" description="Signal transduction histidine kinase internal region" evidence="2">
    <location>
        <begin position="789"/>
        <end position="862"/>
    </location>
</feature>
<name>A0ABW3SRL4_9BACT</name>
<dbReference type="SUPFAM" id="SSF63829">
    <property type="entry name" value="Calcium-dependent phosphotriesterase"/>
    <property type="match status" value="3"/>
</dbReference>
<dbReference type="EMBL" id="JBHTLD010000131">
    <property type="protein sequence ID" value="MFD1187308.1"/>
    <property type="molecule type" value="Genomic_DNA"/>
</dbReference>
<proteinExistence type="predicted"/>
<gene>
    <name evidence="4" type="ORF">ACFQ2O_13910</name>
</gene>
<keyword evidence="1" id="KW-0732">Signal</keyword>
<comment type="caution">
    <text evidence="4">The sequence shown here is derived from an EMBL/GenBank/DDBJ whole genome shotgun (WGS) entry which is preliminary data.</text>
</comment>
<evidence type="ECO:0000313" key="5">
    <source>
        <dbReference type="Proteomes" id="UP001597094"/>
    </source>
</evidence>
<accession>A0ABW3SRL4</accession>
<dbReference type="InterPro" id="IPR050640">
    <property type="entry name" value="Bact_2-comp_sensor_kinase"/>
</dbReference>
<dbReference type="Pfam" id="PF06580">
    <property type="entry name" value="His_kinase"/>
    <property type="match status" value="1"/>
</dbReference>
<evidence type="ECO:0000256" key="1">
    <source>
        <dbReference type="SAM" id="SignalP"/>
    </source>
</evidence>
<dbReference type="Pfam" id="PF07494">
    <property type="entry name" value="Reg_prop"/>
    <property type="match status" value="3"/>
</dbReference>
<dbReference type="PANTHER" id="PTHR34220:SF7">
    <property type="entry name" value="SENSOR HISTIDINE KINASE YPDA"/>
    <property type="match status" value="1"/>
</dbReference>
<feature type="chain" id="PRO_5046793626" evidence="1">
    <location>
        <begin position="22"/>
        <end position="979"/>
    </location>
</feature>
<dbReference type="RefSeq" id="WP_377528634.1">
    <property type="nucleotide sequence ID" value="NZ_JBHTLD010000131.1"/>
</dbReference>
<dbReference type="Gene3D" id="2.60.40.10">
    <property type="entry name" value="Immunoglobulins"/>
    <property type="match status" value="1"/>
</dbReference>
<feature type="domain" description="Two component regulator three Y" evidence="3">
    <location>
        <begin position="679"/>
        <end position="729"/>
    </location>
</feature>
<dbReference type="Gene3D" id="2.130.10.10">
    <property type="entry name" value="YVTN repeat-like/Quinoprotein amine dehydrogenase"/>
    <property type="match status" value="2"/>
</dbReference>
<dbReference type="InterPro" id="IPR015943">
    <property type="entry name" value="WD40/YVTN_repeat-like_dom_sf"/>
</dbReference>
<sequence length="979" mass="113173">MRSWIAIIAAVLTFHFSTAKAQKLQSRPVYFDQLSAIHGLSSYSITDITQDHLGFIWIATLNGVNCFDGYTSVTFNTNVEAPFMIPSNRVSHLAEDEENYLWMFDDFKKKLFKLSPSRTKVDTVALPSSNIRHMLRDKQKGIWLFADDTAYKWNNNKKAFEQQHLLASIKQQTGISPAPNWLSDKWALAMLLRDFTDKQQTGDRALAIHKTVSPILTALQQHLVTKGISKPLRLTDVLKLDDATYWISTHDLGIFVMEKKEAKSGWVAHNIAVKQLRHLPGIDHSLASDNITSLFKDADGAVWVGNIDKGINLYNPGRHMFRRVTHMPHKNYWSEIGTVRAIAEDKDANLWIGTQEKGVVVLDKNYKYKLALQKELPSSIIRSIYEDSSGKVWIGHYEGLSCYDPRTGKVTNGFLEQYRHLSPYFRVYEIREDAEQNLWISFWFFLIKYNPRTGLSEHINLNKDLPPSISKLHLRCFDFTDDGTLWIGTENYGLLRYDTKKNKTTKVQLATQGPEGADPYTNILKLSFTNDNKLLLATSTGLCLYDPKTQKATYPKRKDKLNYQRTYAALEDKSKGIWVSTVNGMWYYHPQQDSIRFFDHSDGLSSNEFTTNGLLRRRDGTIVFGCNKGIVYFKPEQLRFNHNKPKVLLASNGWYTNNFAPIELEASQKSLKLQAKVISYEAPEKSRLAYRLKGWEENWHNLNAEAPTIFYENVPDGSYTLEIKGYREGQEQQASLLNIPLTKNPPVWKKSWFLLSLFTLSLGIAWVVYKRRINWIERDKELQIRNYESELKLLKSQISPHFLFNTLNNIYSLCILEPDKAGVMVMNLSKMLRYMLYECQDDQVPLAKELAFLEYYVYMQQEKGQQNNNISFNIKGKVEQQTIVPLLLINFLENSFKHSDLSINPHGYIKVEVEITDNQIMFQTKNTYSEQVLESMWQAGGIGIENARKRLQLFYPNKHELHLLKTNNLYTVQLIIWCS</sequence>
<evidence type="ECO:0000313" key="4">
    <source>
        <dbReference type="EMBL" id="MFD1187308.1"/>
    </source>
</evidence>
<dbReference type="Proteomes" id="UP001597094">
    <property type="component" value="Unassembled WGS sequence"/>
</dbReference>
<dbReference type="InterPro" id="IPR013783">
    <property type="entry name" value="Ig-like_fold"/>
</dbReference>